<sequence length="133" mass="14341">MSAKTHASTSSHQPQSQQVIVEVSASSAPSEVISAIVASATPQPSTSRSNPNRWLVIGFFFLLIFASIVYFREEIYTFTKDVHKYPILSIPEALQVRKYLGSGWTFGTGADTVTEIDPSKVVAHVNATAAAAL</sequence>
<evidence type="ECO:0000313" key="3">
    <source>
        <dbReference type="Proteomes" id="UP001054857"/>
    </source>
</evidence>
<dbReference type="Proteomes" id="UP001054857">
    <property type="component" value="Unassembled WGS sequence"/>
</dbReference>
<gene>
    <name evidence="2" type="ORF">Agub_g10461</name>
</gene>
<feature type="transmembrane region" description="Helical" evidence="1">
    <location>
        <begin position="54"/>
        <end position="71"/>
    </location>
</feature>
<comment type="caution">
    <text evidence="2">The sequence shown here is derived from an EMBL/GenBank/DDBJ whole genome shotgun (WGS) entry which is preliminary data.</text>
</comment>
<dbReference type="AlphaFoldDB" id="A0AAD3HQ52"/>
<reference evidence="2 3" key="1">
    <citation type="journal article" date="2021" name="Sci. Rep.">
        <title>Genome sequencing of the multicellular alga Astrephomene provides insights into convergent evolution of germ-soma differentiation.</title>
        <authorList>
            <person name="Yamashita S."/>
            <person name="Yamamoto K."/>
            <person name="Matsuzaki R."/>
            <person name="Suzuki S."/>
            <person name="Yamaguchi H."/>
            <person name="Hirooka S."/>
            <person name="Minakuchi Y."/>
            <person name="Miyagishima S."/>
            <person name="Kawachi M."/>
            <person name="Toyoda A."/>
            <person name="Nozaki H."/>
        </authorList>
    </citation>
    <scope>NUCLEOTIDE SEQUENCE [LARGE SCALE GENOMIC DNA]</scope>
    <source>
        <strain evidence="2 3">NIES-4017</strain>
    </source>
</reference>
<keyword evidence="1" id="KW-0812">Transmembrane</keyword>
<proteinExistence type="predicted"/>
<name>A0AAD3HQ52_9CHLO</name>
<evidence type="ECO:0000256" key="1">
    <source>
        <dbReference type="SAM" id="Phobius"/>
    </source>
</evidence>
<keyword evidence="1" id="KW-1133">Transmembrane helix</keyword>
<protein>
    <submittedName>
        <fullName evidence="2">Uncharacterized protein</fullName>
    </submittedName>
</protein>
<dbReference type="EMBL" id="BMAR01000024">
    <property type="protein sequence ID" value="GFR48560.1"/>
    <property type="molecule type" value="Genomic_DNA"/>
</dbReference>
<organism evidence="2 3">
    <name type="scientific">Astrephomene gubernaculifera</name>
    <dbReference type="NCBI Taxonomy" id="47775"/>
    <lineage>
        <taxon>Eukaryota</taxon>
        <taxon>Viridiplantae</taxon>
        <taxon>Chlorophyta</taxon>
        <taxon>core chlorophytes</taxon>
        <taxon>Chlorophyceae</taxon>
        <taxon>CS clade</taxon>
        <taxon>Chlamydomonadales</taxon>
        <taxon>Astrephomenaceae</taxon>
        <taxon>Astrephomene</taxon>
    </lineage>
</organism>
<keyword evidence="3" id="KW-1185">Reference proteome</keyword>
<accession>A0AAD3HQ52</accession>
<keyword evidence="1" id="KW-0472">Membrane</keyword>
<evidence type="ECO:0000313" key="2">
    <source>
        <dbReference type="EMBL" id="GFR48560.1"/>
    </source>
</evidence>